<sequence length="194" mass="22912">MPGEWYAICNKCSQDLMLLSVDRLSTQVDTIRTDVELLRSKIIADKGEEAAAKIFSQHCEPLNRLRNNIASKKTLKFDRDANDYLLNRVYSWREDQYRAAEGNYRQRSRGNYWMGPPAPQRYHRQSYRPPLEAAQTEMHASSSSDDYSPSPASQPFLEVDTREQRYPPKRQYRNPRAPIPRERYPQRTHQKVRY</sequence>
<proteinExistence type="predicted"/>
<accession>A0A974DIE8</accession>
<reference evidence="3" key="1">
    <citation type="journal article" date="2016" name="Nature">
        <title>Genome evolution in the allotetraploid frog Xenopus laevis.</title>
        <authorList>
            <person name="Session A.M."/>
            <person name="Uno Y."/>
            <person name="Kwon T."/>
            <person name="Chapman J.A."/>
            <person name="Toyoda A."/>
            <person name="Takahashi S."/>
            <person name="Fukui A."/>
            <person name="Hikosaka A."/>
            <person name="Suzuki A."/>
            <person name="Kondo M."/>
            <person name="van Heeringen S.J."/>
            <person name="Quigley I."/>
            <person name="Heinz S."/>
            <person name="Ogino H."/>
            <person name="Ochi H."/>
            <person name="Hellsten U."/>
            <person name="Lyons J.B."/>
            <person name="Simakov O."/>
            <person name="Putnam N."/>
            <person name="Stites J."/>
            <person name="Kuroki Y."/>
            <person name="Tanaka T."/>
            <person name="Michiue T."/>
            <person name="Watanabe M."/>
            <person name="Bogdanovic O."/>
            <person name="Lister R."/>
            <person name="Georgiou G."/>
            <person name="Paranjpe S.S."/>
            <person name="van Kruijsbergen I."/>
            <person name="Shu S."/>
            <person name="Carlson J."/>
            <person name="Kinoshita T."/>
            <person name="Ohta Y."/>
            <person name="Mawaribuchi S."/>
            <person name="Jenkins J."/>
            <person name="Grimwood J."/>
            <person name="Schmutz J."/>
            <person name="Mitros T."/>
            <person name="Mozaffari S.V."/>
            <person name="Suzuki Y."/>
            <person name="Haramoto Y."/>
            <person name="Yamamoto T.S."/>
            <person name="Takagi C."/>
            <person name="Heald R."/>
            <person name="Miller K."/>
            <person name="Haudenschild C."/>
            <person name="Kitzman J."/>
            <person name="Nakayama T."/>
            <person name="Izutsu Y."/>
            <person name="Robert J."/>
            <person name="Fortriede J."/>
            <person name="Burns K."/>
            <person name="Lotay V."/>
            <person name="Karimi K."/>
            <person name="Yasuoka Y."/>
            <person name="Dichmann D.S."/>
            <person name="Flajnik M.F."/>
            <person name="Houston D.W."/>
            <person name="Shendure J."/>
            <person name="DuPasquier L."/>
            <person name="Vize P.D."/>
            <person name="Zorn A.M."/>
            <person name="Ito M."/>
            <person name="Marcotte E.M."/>
            <person name="Wallingford J.B."/>
            <person name="Ito Y."/>
            <person name="Asashima M."/>
            <person name="Ueno N."/>
            <person name="Matsuda Y."/>
            <person name="Veenstra G.J."/>
            <person name="Fujiyama A."/>
            <person name="Harland R.M."/>
            <person name="Taira M."/>
            <person name="Rokhsar D.S."/>
        </authorList>
    </citation>
    <scope>NUCLEOTIDE SEQUENCE [LARGE SCALE GENOMIC DNA]</scope>
    <source>
        <strain evidence="3">J</strain>
    </source>
</reference>
<dbReference type="Proteomes" id="UP000694892">
    <property type="component" value="Chromosome 2S"/>
</dbReference>
<dbReference type="EMBL" id="CM004469">
    <property type="protein sequence ID" value="OCT91665.1"/>
    <property type="molecule type" value="Genomic_DNA"/>
</dbReference>
<dbReference type="AlphaFoldDB" id="A0A974DIE8"/>
<feature type="compositionally biased region" description="Low complexity" evidence="1">
    <location>
        <begin position="140"/>
        <end position="153"/>
    </location>
</feature>
<evidence type="ECO:0000313" key="2">
    <source>
        <dbReference type="EMBL" id="OCT91665.1"/>
    </source>
</evidence>
<feature type="region of interest" description="Disordered" evidence="1">
    <location>
        <begin position="132"/>
        <end position="194"/>
    </location>
</feature>
<evidence type="ECO:0000256" key="1">
    <source>
        <dbReference type="SAM" id="MobiDB-lite"/>
    </source>
</evidence>
<gene>
    <name evidence="2" type="ORF">XELAEV_18014724mg</name>
</gene>
<protein>
    <submittedName>
        <fullName evidence="2">Uncharacterized protein</fullName>
    </submittedName>
</protein>
<name>A0A974DIE8_XENLA</name>
<organism evidence="2 3">
    <name type="scientific">Xenopus laevis</name>
    <name type="common">African clawed frog</name>
    <dbReference type="NCBI Taxonomy" id="8355"/>
    <lineage>
        <taxon>Eukaryota</taxon>
        <taxon>Metazoa</taxon>
        <taxon>Chordata</taxon>
        <taxon>Craniata</taxon>
        <taxon>Vertebrata</taxon>
        <taxon>Euteleostomi</taxon>
        <taxon>Amphibia</taxon>
        <taxon>Batrachia</taxon>
        <taxon>Anura</taxon>
        <taxon>Pipoidea</taxon>
        <taxon>Pipidae</taxon>
        <taxon>Xenopodinae</taxon>
        <taxon>Xenopus</taxon>
        <taxon>Xenopus</taxon>
    </lineage>
</organism>
<evidence type="ECO:0000313" key="3">
    <source>
        <dbReference type="Proteomes" id="UP000694892"/>
    </source>
</evidence>